<dbReference type="PANTHER" id="PTHR36453:SF1">
    <property type="entry name" value="RIGHT HANDED BETA HELIX DOMAIN-CONTAINING PROTEIN"/>
    <property type="match status" value="1"/>
</dbReference>
<sequence length="677" mass="71806">MFLTKEQTHATRPARPLLLFIGSYRVLAAFFCALLPFGALASPAHAATAVTYFVSPSGNDSNPGTSADAPFRTLTKAQTAVRSIAKSTSGPITVTLAGGVYRPAKTLTFSSADSGGGTAGTVWWKAASGQTPVISGGVQVTGWTRTSTDSSIWSAPAPSSLDTRQLYVNGLRAQRATGSLPVSVTQTATGYTTASGDPMAGWRNRSAIEFVYRGGLGLWTEPRCPVASVTSTAITMAQPCWNNSTQRVMRTDDSGRTYNLVGRKSITEAPTAVENAYELLDKPGEFYLDKTEHRFYYIPRSGENLTTADVEAPSLDTLVATSGKASDEPSHIGFQGIQFSYANYTTSNTGTGFSEIQATYQVTGTTGYATQGLCTFVSGGTCPYGNWTKMPGAVRFTYDKSIHFDHDYFVHLGAAGLDLGNGSQNDTVTACVFTDISGNGLDLGGVDIPQPSSSAQHTSGITVKDSHFYDTAAEYHGGVAIDAGYIETSTITHNQIDHVPYTAISIGWGGWPDKVSLPAQPNYSNSNTISYNLIHNHMSLLGDGGAVYTNGITGTSMTNGEKVVGNVVHDQLNTSGGHVLYTDNGATYVSILGNAVWNINVSPWGSKHVNYMAGDGTYDPTDIEGNYWPNGPSDYDNKKVLIKDNHAITGAAQVPSSIIEAGGIESPYRAVLSWQPA</sequence>
<evidence type="ECO:0000313" key="2">
    <source>
        <dbReference type="EMBL" id="MEU3782021.1"/>
    </source>
</evidence>
<dbReference type="SUPFAM" id="SSF51126">
    <property type="entry name" value="Pectin lyase-like"/>
    <property type="match status" value="1"/>
</dbReference>
<dbReference type="RefSeq" id="WP_361702703.1">
    <property type="nucleotide sequence ID" value="NZ_JBEZVE010000007.1"/>
</dbReference>
<feature type="signal peptide" evidence="1">
    <location>
        <begin position="1"/>
        <end position="46"/>
    </location>
</feature>
<feature type="chain" id="PRO_5046750377" evidence="1">
    <location>
        <begin position="47"/>
        <end position="677"/>
    </location>
</feature>
<dbReference type="InterPro" id="IPR011050">
    <property type="entry name" value="Pectin_lyase_fold/virulence"/>
</dbReference>
<dbReference type="EMBL" id="JBEZVE010000007">
    <property type="protein sequence ID" value="MEU3782021.1"/>
    <property type="molecule type" value="Genomic_DNA"/>
</dbReference>
<gene>
    <name evidence="2" type="ORF">AB0E89_15835</name>
</gene>
<organism evidence="2 3">
    <name type="scientific">Streptomyces sp. 900129855</name>
    <dbReference type="NCBI Taxonomy" id="3155129"/>
    <lineage>
        <taxon>Bacteria</taxon>
        <taxon>Bacillati</taxon>
        <taxon>Actinomycetota</taxon>
        <taxon>Actinomycetes</taxon>
        <taxon>Kitasatosporales</taxon>
        <taxon>Streptomycetaceae</taxon>
        <taxon>Streptomyces</taxon>
    </lineage>
</organism>
<name>A0ABV2ZHJ0_9ACTN</name>
<keyword evidence="3" id="KW-1185">Reference proteome</keyword>
<reference evidence="2 3" key="1">
    <citation type="submission" date="2024-06" db="EMBL/GenBank/DDBJ databases">
        <title>The Natural Products Discovery Center: Release of the First 8490 Sequenced Strains for Exploring Actinobacteria Biosynthetic Diversity.</title>
        <authorList>
            <person name="Kalkreuter E."/>
            <person name="Kautsar S.A."/>
            <person name="Yang D."/>
            <person name="Bader C.D."/>
            <person name="Teijaro C.N."/>
            <person name="Fluegel L."/>
            <person name="Davis C.M."/>
            <person name="Simpson J.R."/>
            <person name="Lauterbach L."/>
            <person name="Steele A.D."/>
            <person name="Gui C."/>
            <person name="Meng S."/>
            <person name="Li G."/>
            <person name="Viehrig K."/>
            <person name="Ye F."/>
            <person name="Su P."/>
            <person name="Kiefer A.F."/>
            <person name="Nichols A."/>
            <person name="Cepeda A.J."/>
            <person name="Yan W."/>
            <person name="Fan B."/>
            <person name="Jiang Y."/>
            <person name="Adhikari A."/>
            <person name="Zheng C.-J."/>
            <person name="Schuster L."/>
            <person name="Cowan T.M."/>
            <person name="Smanski M.J."/>
            <person name="Chevrette M.G."/>
            <person name="De Carvalho L.P.S."/>
            <person name="Shen B."/>
        </authorList>
    </citation>
    <scope>NUCLEOTIDE SEQUENCE [LARGE SCALE GENOMIC DNA]</scope>
    <source>
        <strain evidence="2 3">NPDC033843</strain>
    </source>
</reference>
<protein>
    <submittedName>
        <fullName evidence="2">Right-handed parallel beta-helix repeat-containing protein</fullName>
    </submittedName>
</protein>
<evidence type="ECO:0000313" key="3">
    <source>
        <dbReference type="Proteomes" id="UP001550739"/>
    </source>
</evidence>
<dbReference type="Gene3D" id="2.160.20.10">
    <property type="entry name" value="Single-stranded right-handed beta-helix, Pectin lyase-like"/>
    <property type="match status" value="2"/>
</dbReference>
<dbReference type="InterPro" id="IPR012334">
    <property type="entry name" value="Pectin_lyas_fold"/>
</dbReference>
<accession>A0ABV2ZHJ0</accession>
<dbReference type="Proteomes" id="UP001550739">
    <property type="component" value="Unassembled WGS sequence"/>
</dbReference>
<keyword evidence="1" id="KW-0732">Signal</keyword>
<dbReference type="PANTHER" id="PTHR36453">
    <property type="entry name" value="SECRETED PROTEIN-RELATED"/>
    <property type="match status" value="1"/>
</dbReference>
<proteinExistence type="predicted"/>
<evidence type="ECO:0000256" key="1">
    <source>
        <dbReference type="SAM" id="SignalP"/>
    </source>
</evidence>
<comment type="caution">
    <text evidence="2">The sequence shown here is derived from an EMBL/GenBank/DDBJ whole genome shotgun (WGS) entry which is preliminary data.</text>
</comment>